<dbReference type="InterPro" id="IPR039279">
    <property type="entry name" value="QRT3-like"/>
</dbReference>
<dbReference type="InterPro" id="IPR011050">
    <property type="entry name" value="Pectin_lyase_fold/virulence"/>
</dbReference>
<feature type="chain" id="PRO_5015128839" evidence="1">
    <location>
        <begin position="23"/>
        <end position="151"/>
    </location>
</feature>
<dbReference type="GO" id="GO:0004650">
    <property type="term" value="F:polygalacturonase activity"/>
    <property type="evidence" value="ECO:0007669"/>
    <property type="project" value="InterPro"/>
</dbReference>
<gene>
    <name evidence="2" type="ORF">PanWU01x14_062140</name>
</gene>
<dbReference type="EMBL" id="JXTB01000037">
    <property type="protein sequence ID" value="PON72745.1"/>
    <property type="molecule type" value="Genomic_DNA"/>
</dbReference>
<dbReference type="AlphaFoldDB" id="A0A2P5DHM0"/>
<organism evidence="2 3">
    <name type="scientific">Parasponia andersonii</name>
    <name type="common">Sponia andersonii</name>
    <dbReference type="NCBI Taxonomy" id="3476"/>
    <lineage>
        <taxon>Eukaryota</taxon>
        <taxon>Viridiplantae</taxon>
        <taxon>Streptophyta</taxon>
        <taxon>Embryophyta</taxon>
        <taxon>Tracheophyta</taxon>
        <taxon>Spermatophyta</taxon>
        <taxon>Magnoliopsida</taxon>
        <taxon>eudicotyledons</taxon>
        <taxon>Gunneridae</taxon>
        <taxon>Pentapetalae</taxon>
        <taxon>rosids</taxon>
        <taxon>fabids</taxon>
        <taxon>Rosales</taxon>
        <taxon>Cannabaceae</taxon>
        <taxon>Parasponia</taxon>
    </lineage>
</organism>
<proteinExistence type="predicted"/>
<protein>
    <submittedName>
        <fullName evidence="2">Pectin lyase fold containing protein</fullName>
    </submittedName>
</protein>
<dbReference type="SUPFAM" id="SSF51126">
    <property type="entry name" value="Pectin lyase-like"/>
    <property type="match status" value="1"/>
</dbReference>
<dbReference type="PANTHER" id="PTHR33928:SF2">
    <property type="entry name" value="PECTATE LYASE SUPERFAMILY PROTEIN DOMAIN-CONTAINING PROTEIN-RELATED"/>
    <property type="match status" value="1"/>
</dbReference>
<evidence type="ECO:0000313" key="2">
    <source>
        <dbReference type="EMBL" id="PON72745.1"/>
    </source>
</evidence>
<dbReference type="STRING" id="3476.A0A2P5DHM0"/>
<evidence type="ECO:0000256" key="1">
    <source>
        <dbReference type="SAM" id="SignalP"/>
    </source>
</evidence>
<dbReference type="Proteomes" id="UP000237105">
    <property type="component" value="Unassembled WGS sequence"/>
</dbReference>
<keyword evidence="1" id="KW-0732">Signal</keyword>
<feature type="signal peptide" evidence="1">
    <location>
        <begin position="1"/>
        <end position="22"/>
    </location>
</feature>
<reference evidence="3" key="1">
    <citation type="submission" date="2016-06" db="EMBL/GenBank/DDBJ databases">
        <title>Parallel loss of symbiosis genes in relatives of nitrogen-fixing non-legume Parasponia.</title>
        <authorList>
            <person name="Van Velzen R."/>
            <person name="Holmer R."/>
            <person name="Bu F."/>
            <person name="Rutten L."/>
            <person name="Van Zeijl A."/>
            <person name="Liu W."/>
            <person name="Santuari L."/>
            <person name="Cao Q."/>
            <person name="Sharma T."/>
            <person name="Shen D."/>
            <person name="Roswanjaya Y."/>
            <person name="Wardhani T."/>
            <person name="Kalhor M.S."/>
            <person name="Jansen J."/>
            <person name="Van den Hoogen J."/>
            <person name="Gungor B."/>
            <person name="Hartog M."/>
            <person name="Hontelez J."/>
            <person name="Verver J."/>
            <person name="Yang W.-C."/>
            <person name="Schijlen E."/>
            <person name="Repin R."/>
            <person name="Schilthuizen M."/>
            <person name="Schranz E."/>
            <person name="Heidstra R."/>
            <person name="Miyata K."/>
            <person name="Fedorova E."/>
            <person name="Kohlen W."/>
            <person name="Bisseling T."/>
            <person name="Smit S."/>
            <person name="Geurts R."/>
        </authorList>
    </citation>
    <scope>NUCLEOTIDE SEQUENCE [LARGE SCALE GENOMIC DNA]</scope>
    <source>
        <strain evidence="3">cv. WU1-14</strain>
    </source>
</reference>
<dbReference type="PANTHER" id="PTHR33928">
    <property type="entry name" value="POLYGALACTURONASE QRT3"/>
    <property type="match status" value="1"/>
</dbReference>
<accession>A0A2P5DHM0</accession>
<dbReference type="OrthoDB" id="1706999at2759"/>
<comment type="caution">
    <text evidence="2">The sequence shown here is derived from an EMBL/GenBank/DDBJ whole genome shotgun (WGS) entry which is preliminary data.</text>
</comment>
<sequence length="151" mass="16361">MNLISALWWCLILLLLLEEALSSLIFNQNDNENELSSSSSSEFLEAQLLKQNAAFNYFRRHLLSPPESSNITRIGRVFYPIGYGADPTGAEDSSGAILKAVEDAFELQNGAELLPGINDLGGVVIDLQGGNYKLTQPLRFPSAGGNLVGAF</sequence>
<keyword evidence="3" id="KW-1185">Reference proteome</keyword>
<evidence type="ECO:0000313" key="3">
    <source>
        <dbReference type="Proteomes" id="UP000237105"/>
    </source>
</evidence>
<name>A0A2P5DHM0_PARAD</name>
<dbReference type="GO" id="GO:0016829">
    <property type="term" value="F:lyase activity"/>
    <property type="evidence" value="ECO:0007669"/>
    <property type="project" value="UniProtKB-KW"/>
</dbReference>
<keyword evidence="2" id="KW-0456">Lyase</keyword>